<protein>
    <submittedName>
        <fullName evidence="7">AcrR family transcriptional regulator</fullName>
    </submittedName>
</protein>
<evidence type="ECO:0000259" key="6">
    <source>
        <dbReference type="PROSITE" id="PS50977"/>
    </source>
</evidence>
<evidence type="ECO:0000256" key="4">
    <source>
        <dbReference type="ARBA" id="ARBA00023163"/>
    </source>
</evidence>
<dbReference type="AlphaFoldDB" id="A0A7W5BFB1"/>
<dbReference type="Proteomes" id="UP000541535">
    <property type="component" value="Unassembled WGS sequence"/>
</dbReference>
<dbReference type="SUPFAM" id="SSF46689">
    <property type="entry name" value="Homeodomain-like"/>
    <property type="match status" value="1"/>
</dbReference>
<reference evidence="7 8" key="1">
    <citation type="submission" date="2020-08" db="EMBL/GenBank/DDBJ databases">
        <title>Genomic Encyclopedia of Type Strains, Phase III (KMG-III): the genomes of soil and plant-associated and newly described type strains.</title>
        <authorList>
            <person name="Whitman W."/>
        </authorList>
    </citation>
    <scope>NUCLEOTIDE SEQUENCE [LARGE SCALE GENOMIC DNA]</scope>
    <source>
        <strain evidence="7 8">CECT 8897</strain>
    </source>
</reference>
<evidence type="ECO:0000256" key="5">
    <source>
        <dbReference type="PROSITE-ProRule" id="PRU00335"/>
    </source>
</evidence>
<dbReference type="SUPFAM" id="SSF48498">
    <property type="entry name" value="Tetracyclin repressor-like, C-terminal domain"/>
    <property type="match status" value="1"/>
</dbReference>
<dbReference type="EMBL" id="JACHXD010000024">
    <property type="protein sequence ID" value="MBB3122127.1"/>
    <property type="molecule type" value="Genomic_DNA"/>
</dbReference>
<dbReference type="PANTHER" id="PTHR47506">
    <property type="entry name" value="TRANSCRIPTIONAL REGULATORY PROTEIN"/>
    <property type="match status" value="1"/>
</dbReference>
<keyword evidence="2" id="KW-0805">Transcription regulation</keyword>
<dbReference type="InterPro" id="IPR009057">
    <property type="entry name" value="Homeodomain-like_sf"/>
</dbReference>
<keyword evidence="4" id="KW-0804">Transcription</keyword>
<sequence length="194" mass="21953">MPPANGAERREQILAAAMELFKANGFASVSTRDLADHAGLSRSHVYHYFPDWKSLRREAFERFVAEQVAETEALYAGQRAPKALKSFLRHYLPKENDRDWSMWMGAWVEALREPELAATFHQGARHWETVLEKIIRQGVEEGEWTCAHPARAARQLVALLNGYADNMLVHGGTLPSVQPLPEIMEVARLVLPPL</sequence>
<dbReference type="Gene3D" id="1.10.357.10">
    <property type="entry name" value="Tetracycline Repressor, domain 2"/>
    <property type="match status" value="1"/>
</dbReference>
<keyword evidence="3 5" id="KW-0238">DNA-binding</keyword>
<evidence type="ECO:0000313" key="7">
    <source>
        <dbReference type="EMBL" id="MBB3122127.1"/>
    </source>
</evidence>
<dbReference type="Pfam" id="PF13977">
    <property type="entry name" value="TetR_C_6"/>
    <property type="match status" value="1"/>
</dbReference>
<organism evidence="7 8">
    <name type="scientific">Pseudoduganella violacea</name>
    <dbReference type="NCBI Taxonomy" id="1715466"/>
    <lineage>
        <taxon>Bacteria</taxon>
        <taxon>Pseudomonadati</taxon>
        <taxon>Pseudomonadota</taxon>
        <taxon>Betaproteobacteria</taxon>
        <taxon>Burkholderiales</taxon>
        <taxon>Oxalobacteraceae</taxon>
        <taxon>Telluria group</taxon>
        <taxon>Pseudoduganella</taxon>
    </lineage>
</organism>
<dbReference type="InterPro" id="IPR039538">
    <property type="entry name" value="BetI_C"/>
</dbReference>
<keyword evidence="1" id="KW-0678">Repressor</keyword>
<dbReference type="InterPro" id="IPR036271">
    <property type="entry name" value="Tet_transcr_reg_TetR-rel_C_sf"/>
</dbReference>
<evidence type="ECO:0000313" key="8">
    <source>
        <dbReference type="Proteomes" id="UP000541535"/>
    </source>
</evidence>
<evidence type="ECO:0000256" key="1">
    <source>
        <dbReference type="ARBA" id="ARBA00022491"/>
    </source>
</evidence>
<dbReference type="PRINTS" id="PR00455">
    <property type="entry name" value="HTHTETR"/>
</dbReference>
<name>A0A7W5BFB1_9BURK</name>
<evidence type="ECO:0000256" key="3">
    <source>
        <dbReference type="ARBA" id="ARBA00023125"/>
    </source>
</evidence>
<dbReference type="Pfam" id="PF00440">
    <property type="entry name" value="TetR_N"/>
    <property type="match status" value="1"/>
</dbReference>
<feature type="domain" description="HTH tetR-type" evidence="6">
    <location>
        <begin position="7"/>
        <end position="67"/>
    </location>
</feature>
<dbReference type="GO" id="GO:0003677">
    <property type="term" value="F:DNA binding"/>
    <property type="evidence" value="ECO:0007669"/>
    <property type="project" value="UniProtKB-UniRule"/>
</dbReference>
<evidence type="ECO:0000256" key="2">
    <source>
        <dbReference type="ARBA" id="ARBA00023015"/>
    </source>
</evidence>
<dbReference type="RefSeq" id="WP_183443794.1">
    <property type="nucleotide sequence ID" value="NZ_JACHXD010000024.1"/>
</dbReference>
<proteinExistence type="predicted"/>
<accession>A0A7W5BFB1</accession>
<feature type="DNA-binding region" description="H-T-H motif" evidence="5">
    <location>
        <begin position="30"/>
        <end position="49"/>
    </location>
</feature>
<gene>
    <name evidence="7" type="ORF">FHS03_005224</name>
</gene>
<dbReference type="PANTHER" id="PTHR47506:SF6">
    <property type="entry name" value="HTH-TYPE TRANSCRIPTIONAL REPRESSOR NEMR"/>
    <property type="match status" value="1"/>
</dbReference>
<keyword evidence="8" id="KW-1185">Reference proteome</keyword>
<dbReference type="PROSITE" id="PS50977">
    <property type="entry name" value="HTH_TETR_2"/>
    <property type="match status" value="1"/>
</dbReference>
<dbReference type="InterPro" id="IPR001647">
    <property type="entry name" value="HTH_TetR"/>
</dbReference>
<comment type="caution">
    <text evidence="7">The sequence shown here is derived from an EMBL/GenBank/DDBJ whole genome shotgun (WGS) entry which is preliminary data.</text>
</comment>